<accession>A0A917ZFM6</accession>
<proteinExistence type="predicted"/>
<comment type="caution">
    <text evidence="1">The sequence shown here is derived from an EMBL/GenBank/DDBJ whole genome shotgun (WGS) entry which is preliminary data.</text>
</comment>
<dbReference type="RefSeq" id="WP_188860332.1">
    <property type="nucleotide sequence ID" value="NZ_BMLT01000004.1"/>
</dbReference>
<sequence length="191" mass="21754">MSYKDRLTEAVNYTLSLGLEIEKCPLPLGDKIESRMMQDIFQLCGDALYHYGYQTSSDLASKCTPVHLILQHHLKNDMNLDSFITVGDRFWDDYVYCEMSKDSIERELKNPSMGGDIKAHVWLTLTDGTILDCTAEAHADLLFNRGEHPAHKCIMLIDPNKEENSKAGYHRPYLIGTGFLEKTGMYQIICP</sequence>
<protein>
    <submittedName>
        <fullName evidence="1">Uncharacterized protein</fullName>
    </submittedName>
</protein>
<keyword evidence="2" id="KW-1185">Reference proteome</keyword>
<evidence type="ECO:0000313" key="1">
    <source>
        <dbReference type="EMBL" id="GGO80957.1"/>
    </source>
</evidence>
<gene>
    <name evidence="1" type="ORF">GCM10011348_18850</name>
</gene>
<organism evidence="1 2">
    <name type="scientific">Marinobacterium nitratireducens</name>
    <dbReference type="NCBI Taxonomy" id="518897"/>
    <lineage>
        <taxon>Bacteria</taxon>
        <taxon>Pseudomonadati</taxon>
        <taxon>Pseudomonadota</taxon>
        <taxon>Gammaproteobacteria</taxon>
        <taxon>Oceanospirillales</taxon>
        <taxon>Oceanospirillaceae</taxon>
        <taxon>Marinobacterium</taxon>
    </lineage>
</organism>
<dbReference type="Proteomes" id="UP000599578">
    <property type="component" value="Unassembled WGS sequence"/>
</dbReference>
<reference evidence="1 2" key="1">
    <citation type="journal article" date="2014" name="Int. J. Syst. Evol. Microbiol.">
        <title>Complete genome sequence of Corynebacterium casei LMG S-19264T (=DSM 44701T), isolated from a smear-ripened cheese.</title>
        <authorList>
            <consortium name="US DOE Joint Genome Institute (JGI-PGF)"/>
            <person name="Walter F."/>
            <person name="Albersmeier A."/>
            <person name="Kalinowski J."/>
            <person name="Ruckert C."/>
        </authorList>
    </citation>
    <scope>NUCLEOTIDE SEQUENCE [LARGE SCALE GENOMIC DNA]</scope>
    <source>
        <strain evidence="1 2">CGMCC 1.7286</strain>
    </source>
</reference>
<name>A0A917ZFM6_9GAMM</name>
<dbReference type="AlphaFoldDB" id="A0A917ZFM6"/>
<dbReference type="EMBL" id="BMLT01000004">
    <property type="protein sequence ID" value="GGO80957.1"/>
    <property type="molecule type" value="Genomic_DNA"/>
</dbReference>
<evidence type="ECO:0000313" key="2">
    <source>
        <dbReference type="Proteomes" id="UP000599578"/>
    </source>
</evidence>